<feature type="transmembrane region" description="Helical" evidence="6">
    <location>
        <begin position="363"/>
        <end position="383"/>
    </location>
</feature>
<reference evidence="8 9" key="1">
    <citation type="submission" date="2018-11" db="EMBL/GenBank/DDBJ databases">
        <title>Parancylomarina longa gen. nov., sp. nov., isolated from sediments of southern Okinawa.</title>
        <authorList>
            <person name="Fu T."/>
        </authorList>
    </citation>
    <scope>NUCLEOTIDE SEQUENCE [LARGE SCALE GENOMIC DNA]</scope>
    <source>
        <strain evidence="8 9">T3-2 S1-C</strain>
    </source>
</reference>
<dbReference type="PANTHER" id="PTHR43702:SF3">
    <property type="entry name" value="PROTEIN TSGA"/>
    <property type="match status" value="1"/>
</dbReference>
<dbReference type="InterPro" id="IPR020846">
    <property type="entry name" value="MFS_dom"/>
</dbReference>
<dbReference type="EMBL" id="RJJX01000006">
    <property type="protein sequence ID" value="RUT78793.1"/>
    <property type="molecule type" value="Genomic_DNA"/>
</dbReference>
<dbReference type="SUPFAM" id="SSF103473">
    <property type="entry name" value="MFS general substrate transporter"/>
    <property type="match status" value="1"/>
</dbReference>
<feature type="transmembrane region" description="Helical" evidence="6">
    <location>
        <begin position="305"/>
        <end position="327"/>
    </location>
</feature>
<proteinExistence type="predicted"/>
<feature type="transmembrane region" description="Helical" evidence="6">
    <location>
        <begin position="97"/>
        <end position="120"/>
    </location>
</feature>
<dbReference type="Gene3D" id="1.20.1250.20">
    <property type="entry name" value="MFS general substrate transporter like domains"/>
    <property type="match status" value="2"/>
</dbReference>
<name>A0A434AWE0_9BACT</name>
<feature type="transmembrane region" description="Helical" evidence="6">
    <location>
        <begin position="168"/>
        <end position="188"/>
    </location>
</feature>
<keyword evidence="4 6" id="KW-1133">Transmembrane helix</keyword>
<organism evidence="8 9">
    <name type="scientific">Ancylomarina longa</name>
    <dbReference type="NCBI Taxonomy" id="2487017"/>
    <lineage>
        <taxon>Bacteria</taxon>
        <taxon>Pseudomonadati</taxon>
        <taxon>Bacteroidota</taxon>
        <taxon>Bacteroidia</taxon>
        <taxon>Marinilabiliales</taxon>
        <taxon>Marinifilaceae</taxon>
        <taxon>Ancylomarina</taxon>
    </lineage>
</organism>
<keyword evidence="9" id="KW-1185">Reference proteome</keyword>
<feature type="transmembrane region" description="Helical" evidence="6">
    <location>
        <begin position="282"/>
        <end position="299"/>
    </location>
</feature>
<keyword evidence="2" id="KW-1003">Cell membrane</keyword>
<feature type="transmembrane region" description="Helical" evidence="6">
    <location>
        <begin position="339"/>
        <end position="357"/>
    </location>
</feature>
<feature type="transmembrane region" description="Helical" evidence="6">
    <location>
        <begin position="41"/>
        <end position="61"/>
    </location>
</feature>
<evidence type="ECO:0000256" key="2">
    <source>
        <dbReference type="ARBA" id="ARBA00022475"/>
    </source>
</evidence>
<feature type="transmembrane region" description="Helical" evidence="6">
    <location>
        <begin position="141"/>
        <end position="162"/>
    </location>
</feature>
<evidence type="ECO:0000259" key="7">
    <source>
        <dbReference type="PROSITE" id="PS50850"/>
    </source>
</evidence>
<dbReference type="AlphaFoldDB" id="A0A434AWE0"/>
<evidence type="ECO:0000256" key="1">
    <source>
        <dbReference type="ARBA" id="ARBA00004429"/>
    </source>
</evidence>
<dbReference type="RefSeq" id="WP_127343192.1">
    <property type="nucleotide sequence ID" value="NZ_RJJX01000006.1"/>
</dbReference>
<dbReference type="GO" id="GO:0005886">
    <property type="term" value="C:plasma membrane"/>
    <property type="evidence" value="ECO:0007669"/>
    <property type="project" value="UniProtKB-SubCell"/>
</dbReference>
<sequence>MSKPKPKVIFPVLLSFFVVSFVDLVGTGVDELRQNSNTPEYLLQLIPFVAFIWFFLLSVPAGIWQAKIGKKKVLNVAILITAIGLFVPILGNNLPVILVAFSLLGIGNTIMQVSANPLLVDVVQDNKASSFLSLSQFIKSLGSMIGPFVAAVVGPFLANLFNYEGEGLWRYGLYLFGFISLLSFFWLSMTKIEEKSEKEEKVSITSCFKLLSNRYIALMVLGIFAVVGIDVALNSNIGTFLNLKIGVDEEMAKYGKSVYFFAKMLGTFAGAIILMKWNPRKILGISSVLAIIAVIALSITSNEVLAWILVGIISLGVSNIFPLIYSITVGDYPTRSNEISGLMMMAISGGAFFPFLVGLTMDYRVNGGLLLILGLLVFILFLGKINPRK</sequence>
<gene>
    <name evidence="8" type="ORF">DLK05_06570</name>
</gene>
<keyword evidence="5 6" id="KW-0472">Membrane</keyword>
<dbReference type="InterPro" id="IPR036259">
    <property type="entry name" value="MFS_trans_sf"/>
</dbReference>
<feature type="transmembrane region" description="Helical" evidence="6">
    <location>
        <begin position="73"/>
        <end position="91"/>
    </location>
</feature>
<feature type="transmembrane region" description="Helical" evidence="6">
    <location>
        <begin position="12"/>
        <end position="29"/>
    </location>
</feature>
<feature type="domain" description="Major facilitator superfamily (MFS) profile" evidence="7">
    <location>
        <begin position="1"/>
        <end position="389"/>
    </location>
</feature>
<dbReference type="OrthoDB" id="3225787at2"/>
<feature type="transmembrane region" description="Helical" evidence="6">
    <location>
        <begin position="215"/>
        <end position="237"/>
    </location>
</feature>
<comment type="caution">
    <text evidence="8">The sequence shown here is derived from an EMBL/GenBank/DDBJ whole genome shotgun (WGS) entry which is preliminary data.</text>
</comment>
<feature type="transmembrane region" description="Helical" evidence="6">
    <location>
        <begin position="257"/>
        <end position="275"/>
    </location>
</feature>
<keyword evidence="3 6" id="KW-0812">Transmembrane</keyword>
<evidence type="ECO:0000313" key="9">
    <source>
        <dbReference type="Proteomes" id="UP000282985"/>
    </source>
</evidence>
<dbReference type="Pfam" id="PF07690">
    <property type="entry name" value="MFS_1"/>
    <property type="match status" value="1"/>
</dbReference>
<dbReference type="GO" id="GO:0022857">
    <property type="term" value="F:transmembrane transporter activity"/>
    <property type="evidence" value="ECO:0007669"/>
    <property type="project" value="InterPro"/>
</dbReference>
<dbReference type="PANTHER" id="PTHR43702">
    <property type="entry name" value="L-FUCOSE-PROTON SYMPORTER"/>
    <property type="match status" value="1"/>
</dbReference>
<comment type="subcellular location">
    <subcellularLocation>
        <location evidence="1">Cell inner membrane</location>
        <topology evidence="1">Multi-pass membrane protein</topology>
    </subcellularLocation>
</comment>
<dbReference type="Proteomes" id="UP000282985">
    <property type="component" value="Unassembled WGS sequence"/>
</dbReference>
<dbReference type="PROSITE" id="PS50850">
    <property type="entry name" value="MFS"/>
    <property type="match status" value="1"/>
</dbReference>
<evidence type="ECO:0000313" key="8">
    <source>
        <dbReference type="EMBL" id="RUT78793.1"/>
    </source>
</evidence>
<evidence type="ECO:0000256" key="4">
    <source>
        <dbReference type="ARBA" id="ARBA00022989"/>
    </source>
</evidence>
<evidence type="ECO:0000256" key="6">
    <source>
        <dbReference type="SAM" id="Phobius"/>
    </source>
</evidence>
<dbReference type="InterPro" id="IPR011701">
    <property type="entry name" value="MFS"/>
</dbReference>
<protein>
    <submittedName>
        <fullName evidence="8">MFS transporter</fullName>
    </submittedName>
</protein>
<evidence type="ECO:0000256" key="3">
    <source>
        <dbReference type="ARBA" id="ARBA00022692"/>
    </source>
</evidence>
<accession>A0A434AWE0</accession>
<dbReference type="InterPro" id="IPR050375">
    <property type="entry name" value="MFS_TsgA-like"/>
</dbReference>
<evidence type="ECO:0000256" key="5">
    <source>
        <dbReference type="ARBA" id="ARBA00023136"/>
    </source>
</evidence>